<dbReference type="GO" id="GO:0046503">
    <property type="term" value="P:glycerolipid catabolic process"/>
    <property type="evidence" value="ECO:0007669"/>
    <property type="project" value="TreeGrafter"/>
</dbReference>
<dbReference type="Proteomes" id="UP001377972">
    <property type="component" value="Unassembled WGS sequence"/>
</dbReference>
<protein>
    <submittedName>
        <fullName evidence="3">Alpha/beta hydrolase</fullName>
    </submittedName>
</protein>
<dbReference type="EMBL" id="JAQPZS010000015">
    <property type="protein sequence ID" value="MEJ6497348.1"/>
    <property type="molecule type" value="Genomic_DNA"/>
</dbReference>
<keyword evidence="3" id="KW-0378">Hydrolase</keyword>
<organism evidence="2 4">
    <name type="scientific">Pseudoalteromonas lipolytica</name>
    <dbReference type="NCBI Taxonomy" id="570156"/>
    <lineage>
        <taxon>Bacteria</taxon>
        <taxon>Pseudomonadati</taxon>
        <taxon>Pseudomonadota</taxon>
        <taxon>Gammaproteobacteria</taxon>
        <taxon>Alteromonadales</taxon>
        <taxon>Pseudoalteromonadaceae</taxon>
        <taxon>Pseudoalteromonas</taxon>
    </lineage>
</organism>
<evidence type="ECO:0000313" key="4">
    <source>
        <dbReference type="Proteomes" id="UP000050378"/>
    </source>
</evidence>
<accession>A0A0P7EJ00</accession>
<dbReference type="Pfam" id="PF00561">
    <property type="entry name" value="Abhydrolase_1"/>
    <property type="match status" value="1"/>
</dbReference>
<evidence type="ECO:0000313" key="2">
    <source>
        <dbReference type="EMBL" id="KPM85092.1"/>
    </source>
</evidence>
<evidence type="ECO:0000313" key="3">
    <source>
        <dbReference type="EMBL" id="MEJ6497348.1"/>
    </source>
</evidence>
<dbReference type="InterPro" id="IPR000073">
    <property type="entry name" value="AB_hydrolase_1"/>
</dbReference>
<dbReference type="PATRIC" id="fig|570156.3.peg.962"/>
<gene>
    <name evidence="2" type="ORF">AOG27_04865</name>
    <name evidence="3" type="ORF">PQI24_14990</name>
</gene>
<reference evidence="3 5" key="2">
    <citation type="submission" date="2023-01" db="EMBL/GenBank/DDBJ databases">
        <title>Trichodesmium-associated heterotrophic epibiont bacteria.</title>
        <authorList>
            <person name="Cleveland C.S."/>
            <person name="Webb E.A."/>
        </authorList>
    </citation>
    <scope>NUCLEOTIDE SEQUENCE [LARGE SCALE GENOMIC DNA]</scope>
    <source>
        <strain evidence="3 5">USCH2</strain>
    </source>
</reference>
<dbReference type="SUPFAM" id="SSF53474">
    <property type="entry name" value="alpha/beta-Hydrolases"/>
    <property type="match status" value="1"/>
</dbReference>
<sequence>MEHILTASGICISYQDEGDKNAPVIILIIGLGAQFTVWPESLYFGLVEKGFRVIRFDNRDAGLSSSLDELGKPSLVKHWLSRRLPIRAKLPYSLDDMARDVKELMDALAIKKAHLVGASMGGMIAQIAAAKYKKRVLSLTSIMSSSSPLSFSGSNINLLVKLAKIRPRSSNKEAAIDYNVRLNQLIGSPAYPQDEHALYANAERYIERAHTNQTGFKRQLAAIAATPYREQLLKKIKAPTLVIHGSADPVMPLSAGINTALLIKRSKLRVVPGMGHDFPPALMKKMTKWIAKHAAKVSAKKAAKKP</sequence>
<dbReference type="RefSeq" id="WP_054551855.1">
    <property type="nucleotide sequence ID" value="NZ_JAQPZS010000015.1"/>
</dbReference>
<evidence type="ECO:0000259" key="1">
    <source>
        <dbReference type="Pfam" id="PF00561"/>
    </source>
</evidence>
<dbReference type="Proteomes" id="UP000050378">
    <property type="component" value="Unassembled WGS sequence"/>
</dbReference>
<feature type="domain" description="AB hydrolase-1" evidence="1">
    <location>
        <begin position="23"/>
        <end position="277"/>
    </location>
</feature>
<dbReference type="AlphaFoldDB" id="A0A0P7EJ00"/>
<dbReference type="OrthoDB" id="7055710at2"/>
<keyword evidence="5" id="KW-1185">Reference proteome</keyword>
<dbReference type="InterPro" id="IPR029058">
    <property type="entry name" value="AB_hydrolase_fold"/>
</dbReference>
<dbReference type="GO" id="GO:0004806">
    <property type="term" value="F:triacylglycerol lipase activity"/>
    <property type="evidence" value="ECO:0007669"/>
    <property type="project" value="TreeGrafter"/>
</dbReference>
<dbReference type="STRING" id="570156.AOG27_04865"/>
<dbReference type="Gene3D" id="3.40.50.1820">
    <property type="entry name" value="alpha/beta hydrolase"/>
    <property type="match status" value="1"/>
</dbReference>
<comment type="caution">
    <text evidence="2">The sequence shown here is derived from an EMBL/GenBank/DDBJ whole genome shotgun (WGS) entry which is preliminary data.</text>
</comment>
<dbReference type="EMBL" id="LJTC01000002">
    <property type="protein sequence ID" value="KPM85092.1"/>
    <property type="molecule type" value="Genomic_DNA"/>
</dbReference>
<name>A0A0P7EJ00_9GAMM</name>
<dbReference type="PANTHER" id="PTHR43433">
    <property type="entry name" value="HYDROLASE, ALPHA/BETA FOLD FAMILY PROTEIN"/>
    <property type="match status" value="1"/>
</dbReference>
<dbReference type="InterPro" id="IPR050471">
    <property type="entry name" value="AB_hydrolase"/>
</dbReference>
<proteinExistence type="predicted"/>
<evidence type="ECO:0000313" key="5">
    <source>
        <dbReference type="Proteomes" id="UP001377972"/>
    </source>
</evidence>
<reference evidence="2 4" key="1">
    <citation type="submission" date="2015-09" db="EMBL/GenBank/DDBJ databases">
        <title>Draft Genome Sequence of Pseudoalteromonas lipolytica UCD-48B.</title>
        <authorList>
            <person name="Krusor M."/>
            <person name="Coil D.A."/>
            <person name="Lang J.M."/>
            <person name="Eisen J.A."/>
            <person name="Alexiev A."/>
        </authorList>
    </citation>
    <scope>NUCLEOTIDE SEQUENCE [LARGE SCALE GENOMIC DNA]</scope>
    <source>
        <strain evidence="2 4">UCD-48B</strain>
    </source>
</reference>
<dbReference type="PANTHER" id="PTHR43433:SF5">
    <property type="entry name" value="AB HYDROLASE-1 DOMAIN-CONTAINING PROTEIN"/>
    <property type="match status" value="1"/>
</dbReference>